<dbReference type="GO" id="GO:0000244">
    <property type="term" value="P:spliceosomal tri-snRNP complex assembly"/>
    <property type="evidence" value="ECO:0007669"/>
    <property type="project" value="TreeGrafter"/>
</dbReference>
<keyword evidence="1" id="KW-0677">Repeat</keyword>
<evidence type="ECO:0000313" key="2">
    <source>
        <dbReference type="EMBL" id="GAU37564.1"/>
    </source>
</evidence>
<name>A0A2Z6MYK8_TRISU</name>
<dbReference type="Gene3D" id="1.25.40.10">
    <property type="entry name" value="Tetratricopeptide repeat domain"/>
    <property type="match status" value="1"/>
</dbReference>
<organism evidence="2 3">
    <name type="scientific">Trifolium subterraneum</name>
    <name type="common">Subterranean clover</name>
    <dbReference type="NCBI Taxonomy" id="3900"/>
    <lineage>
        <taxon>Eukaryota</taxon>
        <taxon>Viridiplantae</taxon>
        <taxon>Streptophyta</taxon>
        <taxon>Embryophyta</taxon>
        <taxon>Tracheophyta</taxon>
        <taxon>Spermatophyta</taxon>
        <taxon>Magnoliopsida</taxon>
        <taxon>eudicotyledons</taxon>
        <taxon>Gunneridae</taxon>
        <taxon>Pentapetalae</taxon>
        <taxon>rosids</taxon>
        <taxon>fabids</taxon>
        <taxon>Fabales</taxon>
        <taxon>Fabaceae</taxon>
        <taxon>Papilionoideae</taxon>
        <taxon>50 kb inversion clade</taxon>
        <taxon>NPAAA clade</taxon>
        <taxon>Hologalegina</taxon>
        <taxon>IRL clade</taxon>
        <taxon>Trifolieae</taxon>
        <taxon>Trifolium</taxon>
    </lineage>
</organism>
<dbReference type="GO" id="GO:0046540">
    <property type="term" value="C:U4/U6 x U5 tri-snRNP complex"/>
    <property type="evidence" value="ECO:0007669"/>
    <property type="project" value="TreeGrafter"/>
</dbReference>
<dbReference type="InterPro" id="IPR045075">
    <property type="entry name" value="Syf1-like"/>
</dbReference>
<accession>A0A2Z6MYK8</accession>
<dbReference type="OrthoDB" id="1750306at2759"/>
<dbReference type="AlphaFoldDB" id="A0A2Z6MYK8"/>
<dbReference type="GO" id="GO:0071013">
    <property type="term" value="C:catalytic step 2 spliceosome"/>
    <property type="evidence" value="ECO:0007669"/>
    <property type="project" value="TreeGrafter"/>
</dbReference>
<protein>
    <submittedName>
        <fullName evidence="2">Uncharacterized protein</fullName>
    </submittedName>
</protein>
<sequence>MADMWLEASKLVDPDEAKDLIAQGVRSIPNSVNLWLEALKLKNNDSYRIRVLKDGIDQIPGSVRLRKALVELLNETATTDLLKDAADLRLSAIPKKLQICRDFVPLWLSLAKIEEERNIDFSTTLESNMTLGVRSIPNSVNLWLEALKLKNNDSYRIKVLKDRIDQIPGSVRLRKALVELLNETATTDLLKDVVEVCA</sequence>
<dbReference type="GO" id="GO:0080188">
    <property type="term" value="P:gene silencing by siRNA-directed DNA methylation"/>
    <property type="evidence" value="ECO:0007669"/>
    <property type="project" value="TreeGrafter"/>
</dbReference>
<dbReference type="EMBL" id="DF973678">
    <property type="protein sequence ID" value="GAU37564.1"/>
    <property type="molecule type" value="Genomic_DNA"/>
</dbReference>
<keyword evidence="3" id="KW-1185">Reference proteome</keyword>
<dbReference type="InterPro" id="IPR011990">
    <property type="entry name" value="TPR-like_helical_dom_sf"/>
</dbReference>
<dbReference type="PANTHER" id="PTHR11246:SF1">
    <property type="entry name" value="PRE-MRNA-PROCESSING FACTOR 6"/>
    <property type="match status" value="1"/>
</dbReference>
<gene>
    <name evidence="2" type="ORF">TSUD_153970</name>
</gene>
<reference evidence="3" key="1">
    <citation type="journal article" date="2017" name="Front. Plant Sci.">
        <title>Climate Clever Clovers: New Paradigm to Reduce the Environmental Footprint of Ruminants by Breeding Low Methanogenic Forages Utilizing Haplotype Variation.</title>
        <authorList>
            <person name="Kaur P."/>
            <person name="Appels R."/>
            <person name="Bayer P.E."/>
            <person name="Keeble-Gagnere G."/>
            <person name="Wang J."/>
            <person name="Hirakawa H."/>
            <person name="Shirasawa K."/>
            <person name="Vercoe P."/>
            <person name="Stefanova K."/>
            <person name="Durmic Z."/>
            <person name="Nichols P."/>
            <person name="Revell C."/>
            <person name="Isobe S.N."/>
            <person name="Edwards D."/>
            <person name="Erskine W."/>
        </authorList>
    </citation>
    <scope>NUCLEOTIDE SEQUENCE [LARGE SCALE GENOMIC DNA]</scope>
    <source>
        <strain evidence="3">cv. Daliak</strain>
    </source>
</reference>
<evidence type="ECO:0000313" key="3">
    <source>
        <dbReference type="Proteomes" id="UP000242715"/>
    </source>
</evidence>
<proteinExistence type="predicted"/>
<dbReference type="PANTHER" id="PTHR11246">
    <property type="entry name" value="PRE-MRNA SPLICING FACTOR"/>
    <property type="match status" value="1"/>
</dbReference>
<evidence type="ECO:0000256" key="1">
    <source>
        <dbReference type="ARBA" id="ARBA00022737"/>
    </source>
</evidence>
<dbReference type="Proteomes" id="UP000242715">
    <property type="component" value="Unassembled WGS sequence"/>
</dbReference>
<dbReference type="GO" id="GO:2000636">
    <property type="term" value="P:positive regulation of primary miRNA processing"/>
    <property type="evidence" value="ECO:0007669"/>
    <property type="project" value="TreeGrafter"/>
</dbReference>